<protein>
    <submittedName>
        <fullName evidence="1">Uncharacterized protein</fullName>
    </submittedName>
</protein>
<dbReference type="Proteomes" id="UP000807306">
    <property type="component" value="Unassembled WGS sequence"/>
</dbReference>
<dbReference type="OrthoDB" id="5402897at2759"/>
<gene>
    <name evidence="1" type="ORF">CPB83DRAFT_887034</name>
</gene>
<accession>A0A9P6E624</accession>
<comment type="caution">
    <text evidence="1">The sequence shown here is derived from an EMBL/GenBank/DDBJ whole genome shotgun (WGS) entry which is preliminary data.</text>
</comment>
<proteinExistence type="predicted"/>
<dbReference type="EMBL" id="MU157921">
    <property type="protein sequence ID" value="KAF9523271.1"/>
    <property type="molecule type" value="Genomic_DNA"/>
</dbReference>
<reference evidence="1" key="1">
    <citation type="submission" date="2020-11" db="EMBL/GenBank/DDBJ databases">
        <authorList>
            <consortium name="DOE Joint Genome Institute"/>
            <person name="Ahrendt S."/>
            <person name="Riley R."/>
            <person name="Andreopoulos W."/>
            <person name="Labutti K."/>
            <person name="Pangilinan J."/>
            <person name="Ruiz-Duenas F.J."/>
            <person name="Barrasa J.M."/>
            <person name="Sanchez-Garcia M."/>
            <person name="Camarero S."/>
            <person name="Miyauchi S."/>
            <person name="Serrano A."/>
            <person name="Linde D."/>
            <person name="Babiker R."/>
            <person name="Drula E."/>
            <person name="Ayuso-Fernandez I."/>
            <person name="Pacheco R."/>
            <person name="Padilla G."/>
            <person name="Ferreira P."/>
            <person name="Barriuso J."/>
            <person name="Kellner H."/>
            <person name="Castanera R."/>
            <person name="Alfaro M."/>
            <person name="Ramirez L."/>
            <person name="Pisabarro A.G."/>
            <person name="Kuo A."/>
            <person name="Tritt A."/>
            <person name="Lipzen A."/>
            <person name="He G."/>
            <person name="Yan M."/>
            <person name="Ng V."/>
            <person name="Cullen D."/>
            <person name="Martin F."/>
            <person name="Rosso M.-N."/>
            <person name="Henrissat B."/>
            <person name="Hibbett D."/>
            <person name="Martinez A.T."/>
            <person name="Grigoriev I.V."/>
        </authorList>
    </citation>
    <scope>NUCLEOTIDE SEQUENCE</scope>
    <source>
        <strain evidence="1">CBS 506.95</strain>
    </source>
</reference>
<dbReference type="AlphaFoldDB" id="A0A9P6E624"/>
<organism evidence="1 2">
    <name type="scientific">Crepidotus variabilis</name>
    <dbReference type="NCBI Taxonomy" id="179855"/>
    <lineage>
        <taxon>Eukaryota</taxon>
        <taxon>Fungi</taxon>
        <taxon>Dikarya</taxon>
        <taxon>Basidiomycota</taxon>
        <taxon>Agaricomycotina</taxon>
        <taxon>Agaricomycetes</taxon>
        <taxon>Agaricomycetidae</taxon>
        <taxon>Agaricales</taxon>
        <taxon>Agaricineae</taxon>
        <taxon>Crepidotaceae</taxon>
        <taxon>Crepidotus</taxon>
    </lineage>
</organism>
<evidence type="ECO:0000313" key="2">
    <source>
        <dbReference type="Proteomes" id="UP000807306"/>
    </source>
</evidence>
<name>A0A9P6E624_9AGAR</name>
<keyword evidence="2" id="KW-1185">Reference proteome</keyword>
<evidence type="ECO:0000313" key="1">
    <source>
        <dbReference type="EMBL" id="KAF9523271.1"/>
    </source>
</evidence>
<sequence>MSTLSYLGNVNDAIRIVEKLYPQAALYEVDGVASDGKPTGDATKINKLRVVFRAGEGTVIINTTSSWGEWSVPTYIPEPWLEDVVIPWPIKMDIVEAAKIMDADKKAFVEFSSVTLRWPLYPGTEEPYYIFNSKGHYVFVGVYSHKVSFEDLTEKKAGATEK</sequence>